<comment type="caution">
    <text evidence="3">The sequence shown here is derived from an EMBL/GenBank/DDBJ whole genome shotgun (WGS) entry which is preliminary data.</text>
</comment>
<keyword evidence="2" id="KW-0732">Signal</keyword>
<sequence>MRISQLFVAAGLAIAASAGIPGTGDGAPPSSVALVSSPSSLPTATAVGAHSSTSSELLDPTGDNATVVVVSSHSSSQTTTTSAAGPANHSSTHTTAQSSATPDATLQANATSSKPADATGGAILPQMQGSMAGLLGFCIMSLMLL</sequence>
<feature type="compositionally biased region" description="Low complexity" evidence="1">
    <location>
        <begin position="89"/>
        <end position="101"/>
    </location>
</feature>
<keyword evidence="4" id="KW-1185">Reference proteome</keyword>
<feature type="region of interest" description="Disordered" evidence="1">
    <location>
        <begin position="28"/>
        <end position="117"/>
    </location>
</feature>
<evidence type="ECO:0000256" key="2">
    <source>
        <dbReference type="SAM" id="SignalP"/>
    </source>
</evidence>
<evidence type="ECO:0000256" key="1">
    <source>
        <dbReference type="SAM" id="MobiDB-lite"/>
    </source>
</evidence>
<feature type="compositionally biased region" description="Low complexity" evidence="1">
    <location>
        <begin position="66"/>
        <end position="82"/>
    </location>
</feature>
<accession>A0A545VVL0</accession>
<gene>
    <name evidence="3" type="ORF">IF1G_06020</name>
</gene>
<evidence type="ECO:0000313" key="3">
    <source>
        <dbReference type="EMBL" id="TQV95033.1"/>
    </source>
</evidence>
<proteinExistence type="predicted"/>
<reference evidence="3 4" key="1">
    <citation type="journal article" date="2019" name="Appl. Microbiol. Biotechnol.">
        <title>Genome sequence of Isaria javanica and comparative genome analysis insights into family S53 peptidase evolution in fungal entomopathogens.</title>
        <authorList>
            <person name="Lin R."/>
            <person name="Zhang X."/>
            <person name="Xin B."/>
            <person name="Zou M."/>
            <person name="Gao Y."/>
            <person name="Qin F."/>
            <person name="Hu Q."/>
            <person name="Xie B."/>
            <person name="Cheng X."/>
        </authorList>
    </citation>
    <scope>NUCLEOTIDE SEQUENCE [LARGE SCALE GENOMIC DNA]</scope>
    <source>
        <strain evidence="3 4">IJ1G</strain>
    </source>
</reference>
<feature type="compositionally biased region" description="Polar residues" evidence="1">
    <location>
        <begin position="102"/>
        <end position="114"/>
    </location>
</feature>
<evidence type="ECO:0000313" key="4">
    <source>
        <dbReference type="Proteomes" id="UP000315783"/>
    </source>
</evidence>
<name>A0A545VVL0_9HYPO</name>
<feature type="signal peptide" evidence="2">
    <location>
        <begin position="1"/>
        <end position="26"/>
    </location>
</feature>
<dbReference type="EMBL" id="SPUK01000008">
    <property type="protein sequence ID" value="TQV95033.1"/>
    <property type="molecule type" value="Genomic_DNA"/>
</dbReference>
<dbReference type="AlphaFoldDB" id="A0A545VVL0"/>
<protein>
    <submittedName>
        <fullName evidence="3">Uncharacterized protein</fullName>
    </submittedName>
</protein>
<feature type="chain" id="PRO_5021828585" evidence="2">
    <location>
        <begin position="27"/>
        <end position="145"/>
    </location>
</feature>
<dbReference type="Proteomes" id="UP000315783">
    <property type="component" value="Unassembled WGS sequence"/>
</dbReference>
<organism evidence="3 4">
    <name type="scientific">Cordyceps javanica</name>
    <dbReference type="NCBI Taxonomy" id="43265"/>
    <lineage>
        <taxon>Eukaryota</taxon>
        <taxon>Fungi</taxon>
        <taxon>Dikarya</taxon>
        <taxon>Ascomycota</taxon>
        <taxon>Pezizomycotina</taxon>
        <taxon>Sordariomycetes</taxon>
        <taxon>Hypocreomycetidae</taxon>
        <taxon>Hypocreales</taxon>
        <taxon>Cordycipitaceae</taxon>
        <taxon>Cordyceps</taxon>
    </lineage>
</organism>
<feature type="compositionally biased region" description="Low complexity" evidence="1">
    <location>
        <begin position="28"/>
        <end position="46"/>
    </location>
</feature>
<dbReference type="OrthoDB" id="4906367at2759"/>